<evidence type="ECO:0000256" key="6">
    <source>
        <dbReference type="HAMAP-Rule" id="MF_00361"/>
    </source>
</evidence>
<dbReference type="PANTHER" id="PTHR20275:SF0">
    <property type="entry name" value="NAD KINASE"/>
    <property type="match status" value="1"/>
</dbReference>
<evidence type="ECO:0000256" key="3">
    <source>
        <dbReference type="ARBA" id="ARBA00022857"/>
    </source>
</evidence>
<protein>
    <recommendedName>
        <fullName evidence="6">NAD kinase</fullName>
        <ecNumber evidence="6">2.7.1.23</ecNumber>
    </recommendedName>
    <alternativeName>
        <fullName evidence="6">ATP-dependent NAD kinase</fullName>
    </alternativeName>
</protein>
<gene>
    <name evidence="6" type="primary">nadK</name>
    <name evidence="7" type="ORF">CRI93_08300</name>
</gene>
<evidence type="ECO:0000256" key="4">
    <source>
        <dbReference type="ARBA" id="ARBA00023027"/>
    </source>
</evidence>
<sequence length="306" mass="32788">MIYGLTGNPTKAALWPLLDRVIRVLDKRGLPYRLAPDLATGRAERDQAVSDGCVAPSVSDVGRQANVVFSFGGDGTLLRTAHAVSPSDTPLVGINIGRLGFLADVEHNQVTKAIDMLEAGDYRISPRMVLEVQADERKLGRNWALNECVINRSGAAGLLRIAVTVNDEPLNTYWSDGLIFSTPTGSTAYSLSAGGPILMPETGVLIITPIAAHTLSVRPMVLPATATIRAEVRSPGRPYVFAVDGVSTEFKEPAISFTVRRAAHSVNLVKLDGSHVFNTLRRKLMWGARASANAPDEDAEDGPHVS</sequence>
<feature type="binding site" evidence="6">
    <location>
        <begin position="187"/>
        <end position="192"/>
    </location>
    <ligand>
        <name>NAD(+)</name>
        <dbReference type="ChEBI" id="CHEBI:57540"/>
    </ligand>
</feature>
<feature type="binding site" evidence="6">
    <location>
        <position position="176"/>
    </location>
    <ligand>
        <name>NAD(+)</name>
        <dbReference type="ChEBI" id="CHEBI:57540"/>
    </ligand>
</feature>
<dbReference type="AlphaFoldDB" id="A0A2H3NLB0"/>
<evidence type="ECO:0000256" key="5">
    <source>
        <dbReference type="ARBA" id="ARBA00047925"/>
    </source>
</evidence>
<name>A0A2H3NLB0_9BACT</name>
<dbReference type="HAMAP" id="MF_00361">
    <property type="entry name" value="NAD_kinase"/>
    <property type="match status" value="1"/>
</dbReference>
<evidence type="ECO:0000256" key="1">
    <source>
        <dbReference type="ARBA" id="ARBA00022679"/>
    </source>
</evidence>
<dbReference type="GO" id="GO:0003951">
    <property type="term" value="F:NAD+ kinase activity"/>
    <property type="evidence" value="ECO:0007669"/>
    <property type="project" value="UniProtKB-UniRule"/>
</dbReference>
<dbReference type="Gene3D" id="3.40.50.10330">
    <property type="entry name" value="Probable inorganic polyphosphate/atp-NAD kinase, domain 1"/>
    <property type="match status" value="1"/>
</dbReference>
<dbReference type="EC" id="2.7.1.23" evidence="6"/>
<feature type="active site" description="Proton acceptor" evidence="6">
    <location>
        <position position="74"/>
    </location>
</feature>
<keyword evidence="6" id="KW-0963">Cytoplasm</keyword>
<comment type="similarity">
    <text evidence="6">Belongs to the NAD kinase family.</text>
</comment>
<dbReference type="Gene3D" id="2.60.200.30">
    <property type="entry name" value="Probable inorganic polyphosphate/atp-NAD kinase, domain 2"/>
    <property type="match status" value="1"/>
</dbReference>
<keyword evidence="4 6" id="KW-0520">NAD</keyword>
<keyword evidence="6" id="KW-0067">ATP-binding</keyword>
<comment type="subcellular location">
    <subcellularLocation>
        <location evidence="6">Cytoplasm</location>
    </subcellularLocation>
</comment>
<evidence type="ECO:0000256" key="2">
    <source>
        <dbReference type="ARBA" id="ARBA00022777"/>
    </source>
</evidence>
<dbReference type="GO" id="GO:0005524">
    <property type="term" value="F:ATP binding"/>
    <property type="evidence" value="ECO:0007669"/>
    <property type="project" value="UniProtKB-KW"/>
</dbReference>
<comment type="cofactor">
    <cofactor evidence="6">
        <name>a divalent metal cation</name>
        <dbReference type="ChEBI" id="CHEBI:60240"/>
    </cofactor>
</comment>
<dbReference type="OrthoDB" id="9774737at2"/>
<comment type="caution">
    <text evidence="7">The sequence shown here is derived from an EMBL/GenBank/DDBJ whole genome shotgun (WGS) entry which is preliminary data.</text>
</comment>
<reference evidence="7 8" key="1">
    <citation type="submission" date="2017-10" db="EMBL/GenBank/DDBJ databases">
        <title>Draft genome of Longimonas halophila.</title>
        <authorList>
            <person name="Goh K.M."/>
            <person name="Shamsir M.S."/>
            <person name="Lim S.W."/>
        </authorList>
    </citation>
    <scope>NUCLEOTIDE SEQUENCE [LARGE SCALE GENOMIC DNA]</scope>
    <source>
        <strain evidence="7 8">KCTC 42399</strain>
    </source>
</reference>
<comment type="catalytic activity">
    <reaction evidence="5 6">
        <text>NAD(+) + ATP = ADP + NADP(+) + H(+)</text>
        <dbReference type="Rhea" id="RHEA:18629"/>
        <dbReference type="ChEBI" id="CHEBI:15378"/>
        <dbReference type="ChEBI" id="CHEBI:30616"/>
        <dbReference type="ChEBI" id="CHEBI:57540"/>
        <dbReference type="ChEBI" id="CHEBI:58349"/>
        <dbReference type="ChEBI" id="CHEBI:456216"/>
        <dbReference type="EC" id="2.7.1.23"/>
    </reaction>
</comment>
<dbReference type="GO" id="GO:0006741">
    <property type="term" value="P:NADP+ biosynthetic process"/>
    <property type="evidence" value="ECO:0007669"/>
    <property type="project" value="UniProtKB-UniRule"/>
</dbReference>
<dbReference type="PANTHER" id="PTHR20275">
    <property type="entry name" value="NAD KINASE"/>
    <property type="match status" value="1"/>
</dbReference>
<dbReference type="GO" id="GO:0005737">
    <property type="term" value="C:cytoplasm"/>
    <property type="evidence" value="ECO:0007669"/>
    <property type="project" value="UniProtKB-SubCell"/>
</dbReference>
<feature type="binding site" evidence="6">
    <location>
        <begin position="146"/>
        <end position="147"/>
    </location>
    <ligand>
        <name>NAD(+)</name>
        <dbReference type="ChEBI" id="CHEBI:57540"/>
    </ligand>
</feature>
<comment type="caution">
    <text evidence="6">Lacks conserved residue(s) required for the propagation of feature annotation.</text>
</comment>
<evidence type="ECO:0000313" key="7">
    <source>
        <dbReference type="EMBL" id="PEN06639.1"/>
    </source>
</evidence>
<keyword evidence="6" id="KW-0547">Nucleotide-binding</keyword>
<dbReference type="GO" id="GO:0051287">
    <property type="term" value="F:NAD binding"/>
    <property type="evidence" value="ECO:0007669"/>
    <property type="project" value="UniProtKB-ARBA"/>
</dbReference>
<organism evidence="7 8">
    <name type="scientific">Longimonas halophila</name>
    <dbReference type="NCBI Taxonomy" id="1469170"/>
    <lineage>
        <taxon>Bacteria</taxon>
        <taxon>Pseudomonadati</taxon>
        <taxon>Rhodothermota</taxon>
        <taxon>Rhodothermia</taxon>
        <taxon>Rhodothermales</taxon>
        <taxon>Salisaetaceae</taxon>
        <taxon>Longimonas</taxon>
    </lineage>
</organism>
<dbReference type="RefSeq" id="WP_098062164.1">
    <property type="nucleotide sequence ID" value="NZ_PDEP01000007.1"/>
</dbReference>
<dbReference type="Pfam" id="PF20143">
    <property type="entry name" value="NAD_kinase_C"/>
    <property type="match status" value="1"/>
</dbReference>
<dbReference type="EMBL" id="PDEP01000007">
    <property type="protein sequence ID" value="PEN06639.1"/>
    <property type="molecule type" value="Genomic_DNA"/>
</dbReference>
<dbReference type="InterPro" id="IPR016064">
    <property type="entry name" value="NAD/diacylglycerol_kinase_sf"/>
</dbReference>
<proteinExistence type="inferred from homology"/>
<dbReference type="GO" id="GO:0046872">
    <property type="term" value="F:metal ion binding"/>
    <property type="evidence" value="ECO:0007669"/>
    <property type="project" value="UniProtKB-UniRule"/>
</dbReference>
<dbReference type="Pfam" id="PF01513">
    <property type="entry name" value="NAD_kinase"/>
    <property type="match status" value="1"/>
</dbReference>
<dbReference type="InterPro" id="IPR002504">
    <property type="entry name" value="NADK"/>
</dbReference>
<keyword evidence="2 6" id="KW-0418">Kinase</keyword>
<dbReference type="Proteomes" id="UP000221024">
    <property type="component" value="Unassembled WGS sequence"/>
</dbReference>
<keyword evidence="3 6" id="KW-0521">NADP</keyword>
<dbReference type="GO" id="GO:0019674">
    <property type="term" value="P:NAD+ metabolic process"/>
    <property type="evidence" value="ECO:0007669"/>
    <property type="project" value="InterPro"/>
</dbReference>
<keyword evidence="1 6" id="KW-0808">Transferase</keyword>
<feature type="binding site" evidence="6">
    <location>
        <begin position="74"/>
        <end position="75"/>
    </location>
    <ligand>
        <name>NAD(+)</name>
        <dbReference type="ChEBI" id="CHEBI:57540"/>
    </ligand>
</feature>
<evidence type="ECO:0000313" key="8">
    <source>
        <dbReference type="Proteomes" id="UP000221024"/>
    </source>
</evidence>
<feature type="binding site" evidence="6">
    <location>
        <position position="211"/>
    </location>
    <ligand>
        <name>NAD(+)</name>
        <dbReference type="ChEBI" id="CHEBI:57540"/>
    </ligand>
</feature>
<feature type="binding site" evidence="6">
    <location>
        <position position="79"/>
    </location>
    <ligand>
        <name>NAD(+)</name>
        <dbReference type="ChEBI" id="CHEBI:57540"/>
    </ligand>
</feature>
<keyword evidence="8" id="KW-1185">Reference proteome</keyword>
<dbReference type="SUPFAM" id="SSF111331">
    <property type="entry name" value="NAD kinase/diacylglycerol kinase-like"/>
    <property type="match status" value="1"/>
</dbReference>
<dbReference type="InterPro" id="IPR017438">
    <property type="entry name" value="ATP-NAD_kinase_N"/>
</dbReference>
<dbReference type="InterPro" id="IPR017437">
    <property type="entry name" value="ATP-NAD_kinase_PpnK-typ_C"/>
</dbReference>
<comment type="function">
    <text evidence="6">Involved in the regulation of the intracellular balance of NAD and NADP, and is a key enzyme in the biosynthesis of NADP. Catalyzes specifically the phosphorylation on 2'-hydroxyl of the adenosine moiety of NAD to yield NADP.</text>
</comment>
<accession>A0A2H3NLB0</accession>